<keyword evidence="12" id="KW-0687">Ribonucleoprotein</keyword>
<dbReference type="SUPFAM" id="SSF63393">
    <property type="entry name" value="RNA polymerase subunits"/>
    <property type="match status" value="1"/>
</dbReference>
<evidence type="ECO:0000256" key="5">
    <source>
        <dbReference type="ARBA" id="ARBA00022598"/>
    </source>
</evidence>
<evidence type="ECO:0000256" key="14">
    <source>
        <dbReference type="ARBA" id="ARBA00035261"/>
    </source>
</evidence>
<comment type="caution">
    <text evidence="21">The sequence shown here is derived from an EMBL/GenBank/DDBJ whole genome shotgun (WGS) entry which is preliminary data.</text>
</comment>
<dbReference type="Pfam" id="PF00338">
    <property type="entry name" value="Ribosomal_S10"/>
    <property type="match status" value="1"/>
</dbReference>
<keyword evidence="7 17" id="KW-0067">ATP-binding</keyword>
<evidence type="ECO:0000256" key="9">
    <source>
        <dbReference type="ARBA" id="ARBA00022980"/>
    </source>
</evidence>
<evidence type="ECO:0000256" key="17">
    <source>
        <dbReference type="RuleBase" id="RU363036"/>
    </source>
</evidence>
<dbReference type="Gene3D" id="3.30.70.600">
    <property type="entry name" value="Ribosomal protein S10 domain"/>
    <property type="match status" value="1"/>
</dbReference>
<dbReference type="GO" id="GO:0005840">
    <property type="term" value="C:ribosome"/>
    <property type="evidence" value="ECO:0007669"/>
    <property type="project" value="UniProtKB-KW"/>
</dbReference>
<dbReference type="GO" id="GO:0003735">
    <property type="term" value="F:structural constituent of ribosome"/>
    <property type="evidence" value="ECO:0007669"/>
    <property type="project" value="InterPro"/>
</dbReference>
<keyword evidence="9" id="KW-0689">Ribosomal protein</keyword>
<dbReference type="Gene3D" id="3.30.40.210">
    <property type="match status" value="1"/>
</dbReference>
<dbReference type="InterPro" id="IPR050203">
    <property type="entry name" value="Trp-tRNA_synthetase"/>
</dbReference>
<evidence type="ECO:0000256" key="16">
    <source>
        <dbReference type="ARBA" id="ARBA00078476"/>
    </source>
</evidence>
<name>A0A8H4W3A9_9HELO</name>
<dbReference type="FunFam" id="3.30.70.600:FF:000003">
    <property type="entry name" value="30S ribosomal protein S10"/>
    <property type="match status" value="1"/>
</dbReference>
<keyword evidence="11" id="KW-0804">Transcription</keyword>
<evidence type="ECO:0000259" key="19">
    <source>
        <dbReference type="SMART" id="SM01389"/>
    </source>
</evidence>
<dbReference type="InterPro" id="IPR002306">
    <property type="entry name" value="Trp-tRNA-ligase"/>
</dbReference>
<proteinExistence type="inferred from homology"/>
<comment type="subcellular location">
    <subcellularLocation>
        <location evidence="1">Mitochondrion</location>
    </subcellularLocation>
</comment>
<feature type="domain" description="Small ribosomal subunit protein uS10" evidence="20">
    <location>
        <begin position="121"/>
        <end position="218"/>
    </location>
</feature>
<dbReference type="Gene3D" id="1.10.240.10">
    <property type="entry name" value="Tyrosyl-Transfer RNA Synthetase"/>
    <property type="match status" value="1"/>
</dbReference>
<dbReference type="InterPro" id="IPR027486">
    <property type="entry name" value="Ribosomal_uS10_dom"/>
</dbReference>
<evidence type="ECO:0000313" key="21">
    <source>
        <dbReference type="EMBL" id="KAF4632593.1"/>
    </source>
</evidence>
<dbReference type="Pfam" id="PF00579">
    <property type="entry name" value="tRNA-synt_1b"/>
    <property type="match status" value="1"/>
</dbReference>
<keyword evidence="5 17" id="KW-0436">Ligase</keyword>
<dbReference type="InterPro" id="IPR029040">
    <property type="entry name" value="RPABC4/Spt4"/>
</dbReference>
<dbReference type="GO" id="GO:0005524">
    <property type="term" value="F:ATP binding"/>
    <property type="evidence" value="ECO:0007669"/>
    <property type="project" value="UniProtKB-KW"/>
</dbReference>
<evidence type="ECO:0000313" key="22">
    <source>
        <dbReference type="Proteomes" id="UP000566819"/>
    </source>
</evidence>
<dbReference type="GO" id="GO:1990904">
    <property type="term" value="C:ribonucleoprotein complex"/>
    <property type="evidence" value="ECO:0007669"/>
    <property type="project" value="UniProtKB-KW"/>
</dbReference>
<comment type="similarity">
    <text evidence="3">Belongs to the universal ribosomal protein uS10 family.</text>
</comment>
<dbReference type="PANTHER" id="PTHR43766:SF1">
    <property type="entry name" value="TRYPTOPHAN--TRNA LIGASE, MITOCHONDRIAL"/>
    <property type="match status" value="1"/>
</dbReference>
<gene>
    <name evidence="21" type="ORF">G7Y89_g5530</name>
</gene>
<evidence type="ECO:0000256" key="6">
    <source>
        <dbReference type="ARBA" id="ARBA00022741"/>
    </source>
</evidence>
<dbReference type="CDD" id="cd07973">
    <property type="entry name" value="Spt4"/>
    <property type="match status" value="1"/>
</dbReference>
<dbReference type="PANTHER" id="PTHR43766">
    <property type="entry name" value="TRYPTOPHAN--TRNA LIGASE, MITOCHONDRIAL"/>
    <property type="match status" value="1"/>
</dbReference>
<dbReference type="EMBL" id="JAAMPI010000333">
    <property type="protein sequence ID" value="KAF4632593.1"/>
    <property type="molecule type" value="Genomic_DNA"/>
</dbReference>
<dbReference type="Pfam" id="PF06093">
    <property type="entry name" value="Spt4"/>
    <property type="match status" value="1"/>
</dbReference>
<dbReference type="Proteomes" id="UP000566819">
    <property type="component" value="Unassembled WGS sequence"/>
</dbReference>
<evidence type="ECO:0000256" key="7">
    <source>
        <dbReference type="ARBA" id="ARBA00022840"/>
    </source>
</evidence>
<keyword evidence="6 17" id="KW-0547">Nucleotide-binding</keyword>
<sequence>MNAFELTSLNVTMSPTVPPPPSTTTSPYPKAGFLITPPAEAENAIPTSDAAPIESSAVPTTNLETLESAANTTPIEDLIPSAAIEREKDATGLDFRLPRSVQAVYLRPLRRQAEYGVPSCDLQLRSYSVRNLEFFADFALRAAYYLGLPAFGPVPLPRIVERWTVPRSSFIFKKSQENFERRTVRRLIQIKDGNPETVEVWLAFLRKHAYYGIGMKANVFEFTKLGVGKTMDIEMEQMKGTIDKTWEQVGSKLSLKDDASPLDESSKAKLKLGLFSYPVLQAADILVHRATHVPVGEDQSQHLEFARECATNFNSTYGPRLIQPKTILSPAKRVMSLQEPHLKMSKSHSDPRSRIIITDTPEAIQKKIMSALTDSTNSVSYDPENRPGVSNLLQLLSHFDVAGRSAQDLGAVYGNLGLGQFKKVVAETISNSLEEIRNRYERVLSEDGGKYLDHVQKEGARKARESADETMALVREAVDLPTSEPFSWPTKNLDPSLTTNRKWRFLKEGCPNCEEFMHLQGSQETLFDCTSQVFEGLIALADPSKSWVAKWQRLDGYVKGVYATKVSGKLPEDMITTMEVEARIKYIPRDGSVTDAD</sequence>
<evidence type="ECO:0000256" key="18">
    <source>
        <dbReference type="SAM" id="MobiDB-lite"/>
    </source>
</evidence>
<evidence type="ECO:0000256" key="15">
    <source>
        <dbReference type="ARBA" id="ARBA00042916"/>
    </source>
</evidence>
<dbReference type="SMART" id="SM01403">
    <property type="entry name" value="Ribosomal_S10"/>
    <property type="match status" value="1"/>
</dbReference>
<protein>
    <recommendedName>
        <fullName evidence="14">Small ribosomal subunit protein uS10m</fullName>
        <ecNumber evidence="4">6.1.1.2</ecNumber>
    </recommendedName>
    <alternativeName>
        <fullName evidence="15">37S ribosomal protein S10, mitochondrial</fullName>
    </alternativeName>
    <alternativeName>
        <fullName evidence="16">Mitochondrial ribosomal small subunit protein 10</fullName>
    </alternativeName>
    <alternativeName>
        <fullName evidence="13">Tryptophanyl-tRNA synthetase</fullName>
    </alternativeName>
</protein>
<evidence type="ECO:0000256" key="1">
    <source>
        <dbReference type="ARBA" id="ARBA00004173"/>
    </source>
</evidence>
<dbReference type="Gene3D" id="3.40.50.620">
    <property type="entry name" value="HUPs"/>
    <property type="match status" value="1"/>
</dbReference>
<keyword evidence="22" id="KW-1185">Reference proteome</keyword>
<dbReference type="InterPro" id="IPR036838">
    <property type="entry name" value="Ribosomal_uS10_dom_sf"/>
</dbReference>
<dbReference type="GO" id="GO:0004830">
    <property type="term" value="F:tryptophan-tRNA ligase activity"/>
    <property type="evidence" value="ECO:0007669"/>
    <property type="project" value="UniProtKB-EC"/>
</dbReference>
<dbReference type="InterPro" id="IPR002305">
    <property type="entry name" value="aa-tRNA-synth_Ic"/>
</dbReference>
<evidence type="ECO:0000256" key="10">
    <source>
        <dbReference type="ARBA" id="ARBA00023146"/>
    </source>
</evidence>
<evidence type="ECO:0000256" key="12">
    <source>
        <dbReference type="ARBA" id="ARBA00023274"/>
    </source>
</evidence>
<feature type="compositionally biased region" description="Polar residues" evidence="18">
    <location>
        <begin position="1"/>
        <end position="11"/>
    </location>
</feature>
<dbReference type="PRINTS" id="PR01039">
    <property type="entry name" value="TRNASYNTHTRP"/>
</dbReference>
<organism evidence="21 22">
    <name type="scientific">Cudoniella acicularis</name>
    <dbReference type="NCBI Taxonomy" id="354080"/>
    <lineage>
        <taxon>Eukaryota</taxon>
        <taxon>Fungi</taxon>
        <taxon>Dikarya</taxon>
        <taxon>Ascomycota</taxon>
        <taxon>Pezizomycotina</taxon>
        <taxon>Leotiomycetes</taxon>
        <taxon>Helotiales</taxon>
        <taxon>Tricladiaceae</taxon>
        <taxon>Cudoniella</taxon>
    </lineage>
</organism>
<dbReference type="GO" id="GO:0005759">
    <property type="term" value="C:mitochondrial matrix"/>
    <property type="evidence" value="ECO:0007669"/>
    <property type="project" value="TreeGrafter"/>
</dbReference>
<evidence type="ECO:0000256" key="3">
    <source>
        <dbReference type="ARBA" id="ARBA00007102"/>
    </source>
</evidence>
<dbReference type="GO" id="GO:0070183">
    <property type="term" value="P:mitochondrial tryptophanyl-tRNA aminoacylation"/>
    <property type="evidence" value="ECO:0007669"/>
    <property type="project" value="TreeGrafter"/>
</dbReference>
<evidence type="ECO:0000256" key="11">
    <source>
        <dbReference type="ARBA" id="ARBA00023163"/>
    </source>
</evidence>
<evidence type="ECO:0000256" key="4">
    <source>
        <dbReference type="ARBA" id="ARBA00013161"/>
    </source>
</evidence>
<dbReference type="InterPro" id="IPR038510">
    <property type="entry name" value="Spt4_sf"/>
</dbReference>
<dbReference type="SUPFAM" id="SSF54999">
    <property type="entry name" value="Ribosomal protein S10"/>
    <property type="match status" value="1"/>
</dbReference>
<reference evidence="21 22" key="1">
    <citation type="submission" date="2020-03" db="EMBL/GenBank/DDBJ databases">
        <title>Draft Genome Sequence of Cudoniella acicularis.</title>
        <authorList>
            <person name="Buettner E."/>
            <person name="Kellner H."/>
        </authorList>
    </citation>
    <scope>NUCLEOTIDE SEQUENCE [LARGE SCALE GENOMIC DNA]</scope>
    <source>
        <strain evidence="21 22">DSM 108380</strain>
    </source>
</reference>
<dbReference type="InterPro" id="IPR001848">
    <property type="entry name" value="Ribosomal_uS10"/>
</dbReference>
<keyword evidence="10 17" id="KW-0030">Aminoacyl-tRNA synthetase</keyword>
<dbReference type="FunFam" id="1.10.240.10:FF:000002">
    <property type="entry name" value="Tryptophan--tRNA ligase"/>
    <property type="match status" value="1"/>
</dbReference>
<accession>A0A8H4W3A9</accession>
<evidence type="ECO:0000256" key="2">
    <source>
        <dbReference type="ARBA" id="ARBA00005594"/>
    </source>
</evidence>
<dbReference type="SMART" id="SM01389">
    <property type="entry name" value="Spt4"/>
    <property type="match status" value="1"/>
</dbReference>
<dbReference type="EC" id="6.1.1.2" evidence="4"/>
<feature type="domain" description="Spt4/RpoE2 zinc finger" evidence="19">
    <location>
        <begin position="496"/>
        <end position="567"/>
    </location>
</feature>
<dbReference type="AlphaFoldDB" id="A0A8H4W3A9"/>
<dbReference type="SUPFAM" id="SSF52374">
    <property type="entry name" value="Nucleotidylyl transferase"/>
    <property type="match status" value="1"/>
</dbReference>
<evidence type="ECO:0000256" key="8">
    <source>
        <dbReference type="ARBA" id="ARBA00022917"/>
    </source>
</evidence>
<dbReference type="InterPro" id="IPR022800">
    <property type="entry name" value="Spt4/RpoE2_Znf"/>
</dbReference>
<keyword evidence="8 17" id="KW-0648">Protein biosynthesis</keyword>
<dbReference type="InterPro" id="IPR014729">
    <property type="entry name" value="Rossmann-like_a/b/a_fold"/>
</dbReference>
<evidence type="ECO:0000256" key="13">
    <source>
        <dbReference type="ARBA" id="ARBA00030268"/>
    </source>
</evidence>
<comment type="similarity">
    <text evidence="2 17">Belongs to the class-I aminoacyl-tRNA synthetase family.</text>
</comment>
<evidence type="ECO:0000259" key="20">
    <source>
        <dbReference type="SMART" id="SM01403"/>
    </source>
</evidence>
<feature type="region of interest" description="Disordered" evidence="18">
    <location>
        <begin position="1"/>
        <end position="26"/>
    </location>
</feature>
<dbReference type="OrthoDB" id="15808at2759"/>
<dbReference type="HAMAP" id="MF_00508">
    <property type="entry name" value="Ribosomal_uS10"/>
    <property type="match status" value="1"/>
</dbReference>